<feature type="region of interest" description="Disordered" evidence="14">
    <location>
        <begin position="328"/>
        <end position="347"/>
    </location>
</feature>
<comment type="catalytic activity">
    <reaction evidence="13">
        <text>dibenzothiophene + 2 FMNH2 + 2 O2 = dibenzothiophene 5,5-dioxide + 2 FMN + 2 H2O + 2 H(+)</text>
        <dbReference type="Rhea" id="RHEA:49072"/>
        <dbReference type="ChEBI" id="CHEBI:15377"/>
        <dbReference type="ChEBI" id="CHEBI:15378"/>
        <dbReference type="ChEBI" id="CHEBI:15379"/>
        <dbReference type="ChEBI" id="CHEBI:23681"/>
        <dbReference type="ChEBI" id="CHEBI:57618"/>
        <dbReference type="ChEBI" id="CHEBI:58210"/>
        <dbReference type="ChEBI" id="CHEBI:90356"/>
        <dbReference type="EC" id="1.14.14.21"/>
    </reaction>
</comment>
<dbReference type="InterPro" id="IPR009100">
    <property type="entry name" value="AcylCoA_DH/oxidase_NM_dom_sf"/>
</dbReference>
<evidence type="ECO:0000256" key="13">
    <source>
        <dbReference type="ARBA" id="ARBA00049456"/>
    </source>
</evidence>
<keyword evidence="3" id="KW-0288">FMN</keyword>
<dbReference type="InterPro" id="IPR036250">
    <property type="entry name" value="AcylCo_DH-like_C"/>
</dbReference>
<dbReference type="GO" id="GO:0008470">
    <property type="term" value="F:3-methylbutanoyl-CoA dehydrogenase activity"/>
    <property type="evidence" value="ECO:0007669"/>
    <property type="project" value="TreeGrafter"/>
</dbReference>
<evidence type="ECO:0000256" key="11">
    <source>
        <dbReference type="ARBA" id="ARBA00047859"/>
    </source>
</evidence>
<accession>U5EG17</accession>
<dbReference type="GeneID" id="91514075"/>
<evidence type="ECO:0000256" key="1">
    <source>
        <dbReference type="ARBA" id="ARBA00004496"/>
    </source>
</evidence>
<dbReference type="InterPro" id="IPR037069">
    <property type="entry name" value="AcylCoA_DH/ox_N_sf"/>
</dbReference>
<evidence type="ECO:0000256" key="7">
    <source>
        <dbReference type="ARBA" id="ARBA00034307"/>
    </source>
</evidence>
<dbReference type="Pfam" id="PF08028">
    <property type="entry name" value="Acyl-CoA_dh_2"/>
    <property type="match status" value="1"/>
</dbReference>
<dbReference type="STRING" id="1824.SAMN05444423_101642"/>
<dbReference type="Pfam" id="PF02770">
    <property type="entry name" value="Acyl-CoA_dh_M"/>
    <property type="match status" value="1"/>
</dbReference>
<evidence type="ECO:0000256" key="6">
    <source>
        <dbReference type="ARBA" id="ARBA00023033"/>
    </source>
</evidence>
<dbReference type="Proteomes" id="UP000017048">
    <property type="component" value="Unassembled WGS sequence"/>
</dbReference>
<evidence type="ECO:0000256" key="10">
    <source>
        <dbReference type="ARBA" id="ARBA00034345"/>
    </source>
</evidence>
<evidence type="ECO:0000259" key="15">
    <source>
        <dbReference type="Pfam" id="PF02770"/>
    </source>
</evidence>
<dbReference type="InterPro" id="IPR046373">
    <property type="entry name" value="Acyl-CoA_Oxase/DH_mid-dom_sf"/>
</dbReference>
<proteinExistence type="inferred from homology"/>
<sequence length="428" mass="44480">MTVVTAQRVTTAAQALALAAELAAGFAAGAAERDHTRRLPHEELDQLSASGLLAITVPAAFGGGDLPPSVVAEVVRILATADPNIAQIPHSHFVYLNLVRLAGAPAQQGEIFGRVLAGARIANAQSERGGATVAEIGTVLRPEGERFVVEGTKYYCTGSLFADLLAVLTRLDDPEDVSGLAPGEYVAFVPASADGVRIVDDWDALGQRTTGSGTVEFDAVPVEIDQLVARAAAVHAPTGYGAYAQLLHAAIDAGIARGALEAAAEFVRTRSRPWFEAEVTRAADDPLLVQRFGELGVAVGAAEAALVVAGAAVDAAVRVSDAVVRADAPARGGGEGSAPAETDGRDHDAARASIAVATAKILADRAANEVSAAIFEVGGTRSAAAAHRLDHFWRNARTHTLHDPVRWKYQHIGRAILHDRPPPLHGVI</sequence>
<dbReference type="EMBL" id="BAFO02000031">
    <property type="protein sequence ID" value="GAD85353.1"/>
    <property type="molecule type" value="Genomic_DNA"/>
</dbReference>
<protein>
    <recommendedName>
        <fullName evidence="10">Dibenzothiophene monooxygenase</fullName>
        <ecNumber evidence="9">1.14.14.21</ecNumber>
    </recommendedName>
</protein>
<dbReference type="Gene3D" id="2.40.110.10">
    <property type="entry name" value="Butyryl-CoA Dehydrogenase, subunit A, domain 2"/>
    <property type="match status" value="1"/>
</dbReference>
<dbReference type="PANTHER" id="PTHR43884">
    <property type="entry name" value="ACYL-COA DEHYDROGENASE"/>
    <property type="match status" value="1"/>
</dbReference>
<evidence type="ECO:0000256" key="12">
    <source>
        <dbReference type="ARBA" id="ARBA00048445"/>
    </source>
</evidence>
<evidence type="ECO:0000256" key="2">
    <source>
        <dbReference type="ARBA" id="ARBA00022630"/>
    </source>
</evidence>
<comment type="catalytic activity">
    <reaction evidence="11">
        <text>dibenzothiophene + FMNH2 + O2 = dibenzothiophene 5-oxide + FMN + H2O + H(+)</text>
        <dbReference type="Rhea" id="RHEA:49076"/>
        <dbReference type="ChEBI" id="CHEBI:15377"/>
        <dbReference type="ChEBI" id="CHEBI:15378"/>
        <dbReference type="ChEBI" id="CHEBI:15379"/>
        <dbReference type="ChEBI" id="CHEBI:23681"/>
        <dbReference type="ChEBI" id="CHEBI:23683"/>
        <dbReference type="ChEBI" id="CHEBI:57618"/>
        <dbReference type="ChEBI" id="CHEBI:58210"/>
    </reaction>
</comment>
<keyword evidence="19" id="KW-1185">Reference proteome</keyword>
<evidence type="ECO:0000259" key="17">
    <source>
        <dbReference type="Pfam" id="PF08028"/>
    </source>
</evidence>
<feature type="domain" description="Acyl-CoA oxidase/dehydrogenase middle" evidence="15">
    <location>
        <begin position="128"/>
        <end position="220"/>
    </location>
</feature>
<dbReference type="GO" id="GO:0005737">
    <property type="term" value="C:cytoplasm"/>
    <property type="evidence" value="ECO:0007669"/>
    <property type="project" value="UniProtKB-SubCell"/>
</dbReference>
<feature type="domain" description="Acyl-CoA dehydrogenase C-terminal" evidence="17">
    <location>
        <begin position="246"/>
        <end position="325"/>
    </location>
</feature>
<evidence type="ECO:0000256" key="8">
    <source>
        <dbReference type="ARBA" id="ARBA00034317"/>
    </source>
</evidence>
<comment type="caution">
    <text evidence="18">The sequence shown here is derived from an EMBL/GenBank/DDBJ whole genome shotgun (WGS) entry which is preliminary data.</text>
</comment>
<evidence type="ECO:0000256" key="14">
    <source>
        <dbReference type="SAM" id="MobiDB-lite"/>
    </source>
</evidence>
<reference evidence="18 19" key="1">
    <citation type="journal article" date="2014" name="BMC Genomics">
        <title>Genome based analysis of type-I polyketide synthase and nonribosomal peptide synthetase gene clusters in seven strains of five representative Nocardia species.</title>
        <authorList>
            <person name="Komaki H."/>
            <person name="Ichikawa N."/>
            <person name="Hosoyama A."/>
            <person name="Takahashi-Nakaguchi A."/>
            <person name="Matsuzawa T."/>
            <person name="Suzuki K."/>
            <person name="Fujita N."/>
            <person name="Gonoi T."/>
        </authorList>
    </citation>
    <scope>NUCLEOTIDE SEQUENCE [LARGE SCALE GENOMIC DNA]</scope>
    <source>
        <strain evidence="18 19">NBRC 15531</strain>
    </source>
</reference>
<organism evidence="18 19">
    <name type="scientific">Nocardia asteroides NBRC 15531</name>
    <dbReference type="NCBI Taxonomy" id="1110697"/>
    <lineage>
        <taxon>Bacteria</taxon>
        <taxon>Bacillati</taxon>
        <taxon>Actinomycetota</taxon>
        <taxon>Actinomycetes</taxon>
        <taxon>Mycobacteriales</taxon>
        <taxon>Nocardiaceae</taxon>
        <taxon>Nocardia</taxon>
    </lineage>
</organism>
<dbReference type="PANTHER" id="PTHR43884:SF12">
    <property type="entry name" value="ISOVALERYL-COA DEHYDROGENASE, MITOCHONDRIAL-RELATED"/>
    <property type="match status" value="1"/>
</dbReference>
<gene>
    <name evidence="18" type="ORF">NCAST_31_00470</name>
</gene>
<keyword evidence="5" id="KW-0560">Oxidoreductase</keyword>
<evidence type="ECO:0000313" key="18">
    <source>
        <dbReference type="EMBL" id="GAD85353.1"/>
    </source>
</evidence>
<name>U5EG17_NOCAS</name>
<dbReference type="RefSeq" id="WP_019049824.1">
    <property type="nucleotide sequence ID" value="NZ_BAFO02000031.1"/>
</dbReference>
<dbReference type="EC" id="1.14.14.21" evidence="9"/>
<dbReference type="Pfam" id="PF02771">
    <property type="entry name" value="Acyl-CoA_dh_N"/>
    <property type="match status" value="1"/>
</dbReference>
<dbReference type="SUPFAM" id="SSF47203">
    <property type="entry name" value="Acyl-CoA dehydrogenase C-terminal domain-like"/>
    <property type="match status" value="1"/>
</dbReference>
<dbReference type="Gene3D" id="1.20.140.10">
    <property type="entry name" value="Butyryl-CoA Dehydrogenase, subunit A, domain 3"/>
    <property type="match status" value="1"/>
</dbReference>
<dbReference type="SUPFAM" id="SSF56645">
    <property type="entry name" value="Acyl-CoA dehydrogenase NM domain-like"/>
    <property type="match status" value="1"/>
</dbReference>
<evidence type="ECO:0000259" key="16">
    <source>
        <dbReference type="Pfam" id="PF02771"/>
    </source>
</evidence>
<dbReference type="Gene3D" id="1.10.540.10">
    <property type="entry name" value="Acyl-CoA dehydrogenase/oxidase, N-terminal domain"/>
    <property type="match status" value="1"/>
</dbReference>
<comment type="similarity">
    <text evidence="8">Belongs to the DszC flavin monooxygenase family.</text>
</comment>
<comment type="subcellular location">
    <subcellularLocation>
        <location evidence="1">Cytoplasm</location>
    </subcellularLocation>
</comment>
<dbReference type="eggNOG" id="COG1960">
    <property type="taxonomic scope" value="Bacteria"/>
</dbReference>
<comment type="pathway">
    <text evidence="7">Sulfur metabolism; dibenzothiophene degradation.</text>
</comment>
<evidence type="ECO:0000256" key="9">
    <source>
        <dbReference type="ARBA" id="ARBA00034328"/>
    </source>
</evidence>
<dbReference type="AlphaFoldDB" id="U5EG17"/>
<keyword evidence="4" id="KW-0547">Nucleotide-binding</keyword>
<evidence type="ECO:0000256" key="5">
    <source>
        <dbReference type="ARBA" id="ARBA00023002"/>
    </source>
</evidence>
<dbReference type="GO" id="GO:0006552">
    <property type="term" value="P:L-leucine catabolic process"/>
    <property type="evidence" value="ECO:0007669"/>
    <property type="project" value="TreeGrafter"/>
</dbReference>
<dbReference type="InterPro" id="IPR013107">
    <property type="entry name" value="Acyl-CoA_DH_C"/>
</dbReference>
<evidence type="ECO:0000256" key="4">
    <source>
        <dbReference type="ARBA" id="ARBA00022741"/>
    </source>
</evidence>
<keyword evidence="2" id="KW-0285">Flavoprotein</keyword>
<feature type="domain" description="Acyl-CoA dehydrogenase/oxidase N-terminal" evidence="16">
    <location>
        <begin position="27"/>
        <end position="118"/>
    </location>
</feature>
<dbReference type="PIRSF" id="PIRSF016578">
    <property type="entry name" value="HsaA"/>
    <property type="match status" value="1"/>
</dbReference>
<evidence type="ECO:0000256" key="3">
    <source>
        <dbReference type="ARBA" id="ARBA00022643"/>
    </source>
</evidence>
<dbReference type="InterPro" id="IPR006091">
    <property type="entry name" value="Acyl-CoA_Oxase/DH_mid-dom"/>
</dbReference>
<comment type="catalytic activity">
    <reaction evidence="12">
        <text>dibenzothiophene 5-oxide + FMNH2 + O2 = dibenzothiophene 5,5-dioxide + FMN + H2O + H(+)</text>
        <dbReference type="Rhea" id="RHEA:49080"/>
        <dbReference type="ChEBI" id="CHEBI:15377"/>
        <dbReference type="ChEBI" id="CHEBI:15378"/>
        <dbReference type="ChEBI" id="CHEBI:15379"/>
        <dbReference type="ChEBI" id="CHEBI:23683"/>
        <dbReference type="ChEBI" id="CHEBI:57618"/>
        <dbReference type="ChEBI" id="CHEBI:58210"/>
        <dbReference type="ChEBI" id="CHEBI:90356"/>
    </reaction>
</comment>
<dbReference type="OrthoDB" id="571684at2"/>
<dbReference type="GO" id="GO:0004497">
    <property type="term" value="F:monooxygenase activity"/>
    <property type="evidence" value="ECO:0007669"/>
    <property type="project" value="UniProtKB-KW"/>
</dbReference>
<dbReference type="GO" id="GO:0050660">
    <property type="term" value="F:flavin adenine dinucleotide binding"/>
    <property type="evidence" value="ECO:0007669"/>
    <property type="project" value="InterPro"/>
</dbReference>
<dbReference type="InterPro" id="IPR013786">
    <property type="entry name" value="AcylCoA_DH/ox_N"/>
</dbReference>
<evidence type="ECO:0000313" key="19">
    <source>
        <dbReference type="Proteomes" id="UP000017048"/>
    </source>
</evidence>
<keyword evidence="6 18" id="KW-0503">Monooxygenase</keyword>